<gene>
    <name evidence="1" type="ORF">FVEG_08075</name>
</gene>
<evidence type="ECO:0000313" key="1">
    <source>
        <dbReference type="EMBL" id="EWG48223.1"/>
    </source>
</evidence>
<dbReference type="GeneID" id="30065836"/>
<dbReference type="Proteomes" id="UP000009096">
    <property type="component" value="Chromosome 3"/>
</dbReference>
<accession>W7M9E3</accession>
<dbReference type="EMBL" id="DS022251">
    <property type="protein sequence ID" value="EWG48223.1"/>
    <property type="molecule type" value="Genomic_DNA"/>
</dbReference>
<protein>
    <submittedName>
        <fullName evidence="1">Uncharacterized protein</fullName>
    </submittedName>
</protein>
<keyword evidence="2" id="KW-1185">Reference proteome</keyword>
<dbReference type="HOGENOM" id="CLU_3242240_0_0_1"/>
<evidence type="ECO:0000313" key="2">
    <source>
        <dbReference type="Proteomes" id="UP000009096"/>
    </source>
</evidence>
<organism evidence="1 2">
    <name type="scientific">Gibberella moniliformis (strain M3125 / FGSC 7600)</name>
    <name type="common">Maize ear and stalk rot fungus</name>
    <name type="synonym">Fusarium verticillioides</name>
    <dbReference type="NCBI Taxonomy" id="334819"/>
    <lineage>
        <taxon>Eukaryota</taxon>
        <taxon>Fungi</taxon>
        <taxon>Dikarya</taxon>
        <taxon>Ascomycota</taxon>
        <taxon>Pezizomycotina</taxon>
        <taxon>Sordariomycetes</taxon>
        <taxon>Hypocreomycetidae</taxon>
        <taxon>Hypocreales</taxon>
        <taxon>Nectriaceae</taxon>
        <taxon>Fusarium</taxon>
        <taxon>Fusarium fujikuroi species complex</taxon>
    </lineage>
</organism>
<name>W7M9E3_GIBM7</name>
<dbReference type="RefSeq" id="XP_018754414.1">
    <property type="nucleotide sequence ID" value="XM_018896880.1"/>
</dbReference>
<reference evidence="1 2" key="1">
    <citation type="journal article" date="2010" name="Nature">
        <title>Comparative genomics reveals mobile pathogenicity chromosomes in Fusarium.</title>
        <authorList>
            <person name="Ma L.J."/>
            <person name="van der Does H.C."/>
            <person name="Borkovich K.A."/>
            <person name="Coleman J.J."/>
            <person name="Daboussi M.J."/>
            <person name="Di Pietro A."/>
            <person name="Dufresne M."/>
            <person name="Freitag M."/>
            <person name="Grabherr M."/>
            <person name="Henrissat B."/>
            <person name="Houterman P.M."/>
            <person name="Kang S."/>
            <person name="Shim W.B."/>
            <person name="Woloshuk C."/>
            <person name="Xie X."/>
            <person name="Xu J.R."/>
            <person name="Antoniw J."/>
            <person name="Baker S.E."/>
            <person name="Bluhm B.H."/>
            <person name="Breakspear A."/>
            <person name="Brown D.W."/>
            <person name="Butchko R.A."/>
            <person name="Chapman S."/>
            <person name="Coulson R."/>
            <person name="Coutinho P.M."/>
            <person name="Danchin E.G."/>
            <person name="Diener A."/>
            <person name="Gale L.R."/>
            <person name="Gardiner D.M."/>
            <person name="Goff S."/>
            <person name="Hammond-Kosack K.E."/>
            <person name="Hilburn K."/>
            <person name="Hua-Van A."/>
            <person name="Jonkers W."/>
            <person name="Kazan K."/>
            <person name="Kodira C.D."/>
            <person name="Koehrsen M."/>
            <person name="Kumar L."/>
            <person name="Lee Y.H."/>
            <person name="Li L."/>
            <person name="Manners J.M."/>
            <person name="Miranda-Saavedra D."/>
            <person name="Mukherjee M."/>
            <person name="Park G."/>
            <person name="Park J."/>
            <person name="Park S.Y."/>
            <person name="Proctor R.H."/>
            <person name="Regev A."/>
            <person name="Ruiz-Roldan M.C."/>
            <person name="Sain D."/>
            <person name="Sakthikumar S."/>
            <person name="Sykes S."/>
            <person name="Schwartz D.C."/>
            <person name="Turgeon B.G."/>
            <person name="Wapinski I."/>
            <person name="Yoder O."/>
            <person name="Young S."/>
            <person name="Zeng Q."/>
            <person name="Zhou S."/>
            <person name="Galagan J."/>
            <person name="Cuomo C.A."/>
            <person name="Kistler H.C."/>
            <person name="Rep M."/>
        </authorList>
    </citation>
    <scope>NUCLEOTIDE SEQUENCE [LARGE SCALE GENOMIC DNA]</scope>
    <source>
        <strain evidence="2">M3125 / FGSC 7600</strain>
    </source>
</reference>
<dbReference type="AlphaFoldDB" id="W7M9E3"/>
<sequence>MFLGFPLSFQTQSLGVASISVLPPLVSSCATLAGRNTWHPTGY</sequence>
<dbReference type="KEGG" id="fvr:FVEG_08075"/>
<proteinExistence type="predicted"/>
<dbReference type="VEuPathDB" id="FungiDB:FVEG_08075"/>